<keyword evidence="3" id="KW-0012">Acyltransferase</keyword>
<gene>
    <name evidence="3" type="ORF">B1B_13259</name>
</gene>
<dbReference type="InterPro" id="IPR036526">
    <property type="entry name" value="C-N_Hydrolase_sf"/>
</dbReference>
<evidence type="ECO:0000313" key="3">
    <source>
        <dbReference type="EMBL" id="EQD45005.1"/>
    </source>
</evidence>
<dbReference type="PANTHER" id="PTHR43674:SF2">
    <property type="entry name" value="BETA-UREIDOPROPIONASE"/>
    <property type="match status" value="1"/>
</dbReference>
<protein>
    <submittedName>
        <fullName evidence="3">Nitrilase/cyanide hydratase and apolipoprotein N-acyltransferase</fullName>
    </submittedName>
</protein>
<dbReference type="PROSITE" id="PS50263">
    <property type="entry name" value="CN_HYDROLASE"/>
    <property type="match status" value="1"/>
</dbReference>
<evidence type="ECO:0000256" key="1">
    <source>
        <dbReference type="ARBA" id="ARBA00022801"/>
    </source>
</evidence>
<comment type="caution">
    <text evidence="3">The sequence shown here is derived from an EMBL/GenBank/DDBJ whole genome shotgun (WGS) entry which is preliminary data.</text>
</comment>
<dbReference type="Gene3D" id="3.60.110.10">
    <property type="entry name" value="Carbon-nitrogen hydrolase"/>
    <property type="match status" value="1"/>
</dbReference>
<dbReference type="Pfam" id="PF00795">
    <property type="entry name" value="CN_hydrolase"/>
    <property type="match status" value="1"/>
</dbReference>
<dbReference type="PANTHER" id="PTHR43674">
    <property type="entry name" value="NITRILASE C965.09-RELATED"/>
    <property type="match status" value="1"/>
</dbReference>
<accession>T1ASJ9</accession>
<dbReference type="GO" id="GO:0016746">
    <property type="term" value="F:acyltransferase activity"/>
    <property type="evidence" value="ECO:0007669"/>
    <property type="project" value="UniProtKB-KW"/>
</dbReference>
<evidence type="ECO:0000259" key="2">
    <source>
        <dbReference type="PROSITE" id="PS50263"/>
    </source>
</evidence>
<dbReference type="GO" id="GO:0016811">
    <property type="term" value="F:hydrolase activity, acting on carbon-nitrogen (but not peptide) bonds, in linear amides"/>
    <property type="evidence" value="ECO:0007669"/>
    <property type="project" value="TreeGrafter"/>
</dbReference>
<feature type="non-terminal residue" evidence="3">
    <location>
        <position position="1"/>
    </location>
</feature>
<feature type="domain" description="CN hydrolase" evidence="2">
    <location>
        <begin position="1"/>
        <end position="89"/>
    </location>
</feature>
<name>T1ASJ9_9ZZZZ</name>
<reference evidence="3" key="2">
    <citation type="journal article" date="2014" name="ISME J.">
        <title>Microbial stratification in low pH oxic and suboxic macroscopic growths along an acid mine drainage.</title>
        <authorList>
            <person name="Mendez-Garcia C."/>
            <person name="Mesa V."/>
            <person name="Sprenger R.R."/>
            <person name="Richter M."/>
            <person name="Diez M.S."/>
            <person name="Solano J."/>
            <person name="Bargiela R."/>
            <person name="Golyshina O.V."/>
            <person name="Manteca A."/>
            <person name="Ramos J.L."/>
            <person name="Gallego J.R."/>
            <person name="Llorente I."/>
            <person name="Martins Dos Santos V.A."/>
            <person name="Jensen O.N."/>
            <person name="Pelaez A.I."/>
            <person name="Sanchez J."/>
            <person name="Ferrer M."/>
        </authorList>
    </citation>
    <scope>NUCLEOTIDE SEQUENCE</scope>
</reference>
<dbReference type="InterPro" id="IPR003010">
    <property type="entry name" value="C-N_Hydrolase"/>
</dbReference>
<keyword evidence="3" id="KW-0808">Transferase</keyword>
<dbReference type="InterPro" id="IPR050345">
    <property type="entry name" value="Aliph_Amidase/BUP"/>
</dbReference>
<keyword evidence="1" id="KW-0378">Hydrolase</keyword>
<organism evidence="3">
    <name type="scientific">mine drainage metagenome</name>
    <dbReference type="NCBI Taxonomy" id="410659"/>
    <lineage>
        <taxon>unclassified sequences</taxon>
        <taxon>metagenomes</taxon>
        <taxon>ecological metagenomes</taxon>
    </lineage>
</organism>
<sequence length="117" mass="13290">RALALNGAEYIVNPSATVAGLSEYLWKIEQPAAAVANGCYIAAINRVGVEEPWKLGEFYGQSYFVNPRGQIEAEASRDHDELLIHDMDMTMVGEVRDLWQFFRDRRPETYEILTHGE</sequence>
<dbReference type="SUPFAM" id="SSF56317">
    <property type="entry name" value="Carbon-nitrogen hydrolase"/>
    <property type="match status" value="1"/>
</dbReference>
<reference evidence="3" key="1">
    <citation type="submission" date="2013-08" db="EMBL/GenBank/DDBJ databases">
        <authorList>
            <person name="Mendez C."/>
            <person name="Richter M."/>
            <person name="Ferrer M."/>
            <person name="Sanchez J."/>
        </authorList>
    </citation>
    <scope>NUCLEOTIDE SEQUENCE</scope>
</reference>
<dbReference type="EMBL" id="AUZY01008726">
    <property type="protein sequence ID" value="EQD45005.1"/>
    <property type="molecule type" value="Genomic_DNA"/>
</dbReference>
<dbReference type="AlphaFoldDB" id="T1ASJ9"/>
<keyword evidence="3" id="KW-0449">Lipoprotein</keyword>
<proteinExistence type="predicted"/>